<dbReference type="Gene3D" id="2.120.10.30">
    <property type="entry name" value="TolB, C-terminal domain"/>
    <property type="match status" value="1"/>
</dbReference>
<dbReference type="PROSITE" id="PS51125">
    <property type="entry name" value="NHL"/>
    <property type="match status" value="3"/>
</dbReference>
<dbReference type="InterPro" id="IPR011042">
    <property type="entry name" value="6-blade_b-propeller_TolB-like"/>
</dbReference>
<dbReference type="SUPFAM" id="SSF101898">
    <property type="entry name" value="NHL repeat"/>
    <property type="match status" value="1"/>
</dbReference>
<feature type="compositionally biased region" description="Low complexity" evidence="3">
    <location>
        <begin position="16"/>
        <end position="27"/>
    </location>
</feature>
<evidence type="ECO:0000256" key="2">
    <source>
        <dbReference type="PROSITE-ProRule" id="PRU00504"/>
    </source>
</evidence>
<evidence type="ECO:0000313" key="6">
    <source>
        <dbReference type="Proteomes" id="UP001642540"/>
    </source>
</evidence>
<dbReference type="PANTHER" id="PTHR24104:SF48">
    <property type="entry name" value="PROTEIN WECH"/>
    <property type="match status" value="1"/>
</dbReference>
<dbReference type="EMBL" id="CAXLJM020000024">
    <property type="protein sequence ID" value="CAL8091304.1"/>
    <property type="molecule type" value="Genomic_DNA"/>
</dbReference>
<comment type="caution">
    <text evidence="5">The sequence shown here is derived from an EMBL/GenBank/DDBJ whole genome shotgun (WGS) entry which is preliminary data.</text>
</comment>
<evidence type="ECO:0000256" key="1">
    <source>
        <dbReference type="ARBA" id="ARBA00022737"/>
    </source>
</evidence>
<gene>
    <name evidence="5" type="ORF">ODALV1_LOCUS7898</name>
</gene>
<evidence type="ECO:0000259" key="4">
    <source>
        <dbReference type="Pfam" id="PF08450"/>
    </source>
</evidence>
<protein>
    <recommendedName>
        <fullName evidence="4">SMP-30/Gluconolactonase/LRE-like region domain-containing protein</fullName>
    </recommendedName>
</protein>
<feature type="repeat" description="NHL" evidence="2">
    <location>
        <begin position="401"/>
        <end position="436"/>
    </location>
</feature>
<name>A0ABP1QD24_9HEXA</name>
<evidence type="ECO:0000256" key="3">
    <source>
        <dbReference type="SAM" id="MobiDB-lite"/>
    </source>
</evidence>
<dbReference type="Pfam" id="PF08450">
    <property type="entry name" value="SGL"/>
    <property type="match status" value="1"/>
</dbReference>
<evidence type="ECO:0000313" key="5">
    <source>
        <dbReference type="EMBL" id="CAL8091304.1"/>
    </source>
</evidence>
<accession>A0ABP1QD24</accession>
<keyword evidence="1" id="KW-0677">Repeat</keyword>
<dbReference type="InterPro" id="IPR050952">
    <property type="entry name" value="TRIM-NHL_E3_ligases"/>
</dbReference>
<dbReference type="PANTHER" id="PTHR24104">
    <property type="entry name" value="E3 UBIQUITIN-PROTEIN LIGASE NHLRC1-RELATED"/>
    <property type="match status" value="1"/>
</dbReference>
<feature type="repeat" description="NHL" evidence="2">
    <location>
        <begin position="547"/>
        <end position="579"/>
    </location>
</feature>
<proteinExistence type="predicted"/>
<dbReference type="InterPro" id="IPR001258">
    <property type="entry name" value="NHL_repeat"/>
</dbReference>
<feature type="region of interest" description="Disordered" evidence="3">
    <location>
        <begin position="14"/>
        <end position="36"/>
    </location>
</feature>
<dbReference type="Proteomes" id="UP001642540">
    <property type="component" value="Unassembled WGS sequence"/>
</dbReference>
<organism evidence="5 6">
    <name type="scientific">Orchesella dallaii</name>
    <dbReference type="NCBI Taxonomy" id="48710"/>
    <lineage>
        <taxon>Eukaryota</taxon>
        <taxon>Metazoa</taxon>
        <taxon>Ecdysozoa</taxon>
        <taxon>Arthropoda</taxon>
        <taxon>Hexapoda</taxon>
        <taxon>Collembola</taxon>
        <taxon>Entomobryomorpha</taxon>
        <taxon>Entomobryoidea</taxon>
        <taxon>Orchesellidae</taxon>
        <taxon>Orchesellinae</taxon>
        <taxon>Orchesella</taxon>
    </lineage>
</organism>
<keyword evidence="6" id="KW-1185">Reference proteome</keyword>
<dbReference type="InterPro" id="IPR013658">
    <property type="entry name" value="SGL"/>
</dbReference>
<feature type="repeat" description="NHL" evidence="2">
    <location>
        <begin position="440"/>
        <end position="484"/>
    </location>
</feature>
<reference evidence="5 6" key="1">
    <citation type="submission" date="2024-08" db="EMBL/GenBank/DDBJ databases">
        <authorList>
            <person name="Cucini C."/>
            <person name="Frati F."/>
        </authorList>
    </citation>
    <scope>NUCLEOTIDE SEQUENCE [LARGE SCALE GENOMIC DNA]</scope>
</reference>
<sequence>MDYSFFENLIGPEFPSPMSSSTSGCGSSREHTSDNLSQKSETFLGNFFPGTFGNYPPTRRNVPENMANVSIDDEVSALLSRMDVQEDESSSIFTLPLESVGTSLQNLEISGGNYTASKVNSSFIPTVNGSGDVNAAAPAAEEDKSWKWEPLWLPKHKLPEYVLRQLQSNEPVRSRFEFPTLELGEDEEVPPPLLNIFCNRSYNLAGNLVFFTIQVHNLPRDVELDATNFEAVVTTPEDKEEACFVDNLENFMVSSFQGSFGAVKGGYYKVQVKMIIPMKLWSVVKNVSAQGGVVIGSLTIPVSRNYDEESKIDSVTLKCEYTMMEARNGFPPRPPAELSSIGKAHPRKFLPVTFRHKLWGLAAYQRTNTLYYTDRVSHEVICMHPGGQTLFKFGQYTYGWKEAGLLRPTGIACDNEYGRLVVADKDNHRICFFTGDGQYISSFGCKGYENGMFHYPWDVAVSPDGQHIIVADSRNKRVQLFDKFGNFLNKYSVYESNPFAHKTELDYPRGITFNETGKSIYLTDFNAHNVVTIPLDLSSHRKVVPEGNLCRPQGITVDWAGNLLIVDSRNHCIRHVSPTGDLISSITRIRNNVMDFPVNVAALTGGFIAVLDGNGKIHVF</sequence>
<feature type="domain" description="SMP-30/Gluconolactonase/LRE-like region" evidence="4">
    <location>
        <begin position="363"/>
        <end position="587"/>
    </location>
</feature>